<organism evidence="3 4">
    <name type="scientific">Chelativorans intermedius</name>
    <dbReference type="NCBI Taxonomy" id="515947"/>
    <lineage>
        <taxon>Bacteria</taxon>
        <taxon>Pseudomonadati</taxon>
        <taxon>Pseudomonadota</taxon>
        <taxon>Alphaproteobacteria</taxon>
        <taxon>Hyphomicrobiales</taxon>
        <taxon>Phyllobacteriaceae</taxon>
        <taxon>Chelativorans</taxon>
    </lineage>
</organism>
<keyword evidence="4" id="KW-1185">Reference proteome</keyword>
<dbReference type="PRINTS" id="PR00143">
    <property type="entry name" value="CITRTSNTHASE"/>
</dbReference>
<dbReference type="CDD" id="cd06102">
    <property type="entry name" value="citrate_synt_like_2"/>
    <property type="match status" value="1"/>
</dbReference>
<dbReference type="InterPro" id="IPR036969">
    <property type="entry name" value="Citrate_synthase_sf"/>
</dbReference>
<name>A0ABV6D6S1_9HYPH</name>
<evidence type="ECO:0000256" key="2">
    <source>
        <dbReference type="ARBA" id="ARBA00022679"/>
    </source>
</evidence>
<protein>
    <submittedName>
        <fullName evidence="3">Citrate synthase</fullName>
    </submittedName>
</protein>
<dbReference type="Proteomes" id="UP001589755">
    <property type="component" value="Unassembled WGS sequence"/>
</dbReference>
<evidence type="ECO:0000313" key="4">
    <source>
        <dbReference type="Proteomes" id="UP001589755"/>
    </source>
</evidence>
<keyword evidence="2" id="KW-0808">Transferase</keyword>
<gene>
    <name evidence="3" type="ORF">ACFFJ2_08040</name>
</gene>
<reference evidence="3 4" key="1">
    <citation type="submission" date="2024-09" db="EMBL/GenBank/DDBJ databases">
        <authorList>
            <person name="Sun Q."/>
            <person name="Mori K."/>
        </authorList>
    </citation>
    <scope>NUCLEOTIDE SEQUENCE [LARGE SCALE GENOMIC DNA]</scope>
    <source>
        <strain evidence="3 4">CCM 8543</strain>
    </source>
</reference>
<evidence type="ECO:0000256" key="1">
    <source>
        <dbReference type="ARBA" id="ARBA00010566"/>
    </source>
</evidence>
<sequence>MRWMTAEEALAILGTKPQSLYASVSRGRIRARPDPQNPRRNLYHGEDVHRIARARAGARRAADIAARTIDWGVPILETALSTVVDGRLYYRGVDAGAFSAHATVEDAAALLWDAPWPEAPVAARRTAARDAGGIAPAFRVLAGQVAGGLPSVGRSVSSLRREAGHTLLLLYEAVLSGELSVRPLHRAVAEAWRCPQAADAIRRCLVLLADHELNASTFAVRVAASTGAPLAAAVLAGLSALSGPRHGGAPAQVAALLETARAAGPEDALRRYLQEGRPVPGFGHKLYVEGDIRAKILLERIEIPPSCRRLMLAAEEILGERPNIDFALAAVSQAQGLPEDAPLMLFALGRAVGWLAHALEQAQTGTLIRPRARYVGPPPAKDGAGAR</sequence>
<comment type="caution">
    <text evidence="3">The sequence shown here is derived from an EMBL/GenBank/DDBJ whole genome shotgun (WGS) entry which is preliminary data.</text>
</comment>
<evidence type="ECO:0000313" key="3">
    <source>
        <dbReference type="EMBL" id="MFC0208345.1"/>
    </source>
</evidence>
<dbReference type="InterPro" id="IPR002020">
    <property type="entry name" value="Citrate_synthase"/>
</dbReference>
<comment type="similarity">
    <text evidence="1">Belongs to the citrate synthase family.</text>
</comment>
<dbReference type="PANTHER" id="PTHR11739">
    <property type="entry name" value="CITRATE SYNTHASE"/>
    <property type="match status" value="1"/>
</dbReference>
<dbReference type="InterPro" id="IPR016142">
    <property type="entry name" value="Citrate_synth-like_lrg_a-sub"/>
</dbReference>
<dbReference type="EMBL" id="JBHLXD010000010">
    <property type="protein sequence ID" value="MFC0208345.1"/>
    <property type="molecule type" value="Genomic_DNA"/>
</dbReference>
<accession>A0ABV6D6S1</accession>
<dbReference type="PANTHER" id="PTHR11739:SF4">
    <property type="entry name" value="CITRATE SYNTHASE, PEROXISOMAL"/>
    <property type="match status" value="1"/>
</dbReference>
<proteinExistence type="inferred from homology"/>
<dbReference type="RefSeq" id="WP_261519828.1">
    <property type="nucleotide sequence ID" value="NZ_JAODNW010000007.1"/>
</dbReference>
<dbReference type="Gene3D" id="1.10.580.10">
    <property type="entry name" value="Citrate Synthase, domain 1"/>
    <property type="match status" value="1"/>
</dbReference>
<dbReference type="SUPFAM" id="SSF48256">
    <property type="entry name" value="Citrate synthase"/>
    <property type="match status" value="1"/>
</dbReference>
<dbReference type="Pfam" id="PF00285">
    <property type="entry name" value="Citrate_synt"/>
    <property type="match status" value="1"/>
</dbReference>